<dbReference type="Proteomes" id="UP000014227">
    <property type="component" value="Chromosome I"/>
</dbReference>
<name>S0ESV6_CHTCT</name>
<evidence type="ECO:0008006" key="4">
    <source>
        <dbReference type="Google" id="ProtNLM"/>
    </source>
</evidence>
<evidence type="ECO:0000313" key="2">
    <source>
        <dbReference type="EMBL" id="CCW34471.1"/>
    </source>
</evidence>
<dbReference type="RefSeq" id="WP_016482033.1">
    <property type="nucleotide sequence ID" value="NC_021487.1"/>
</dbReference>
<dbReference type="InParanoid" id="S0ESV6"/>
<sequence>MSPSRLPHLCHSTLIRMRSVRPPRPQALIAVVKRQWRGKAWWQEAGTAALLFGLLLLIALGLQKLWLETPWQHTSSVGDRWSGWLQQWASAAFVAIALLLPLSGVTLGAYAQPAAVETVDFKASLLTGLTPFELLLGRLFAQLRLPLLCWLCSLLFWSYLQRAFHPLPDVHMLAILKAHVALLSTLFLFASIGCLAAGKASPGRSITRSLIVGYLLFFLLITDLFVFNPVLNTLQNPTDFFVALLFMNPVVAVTTPIKFDLLRTQWVYDHTSAPDYPFQYPSWLHQGLVFFGITLLLLLIAQKRCAKAYFS</sequence>
<feature type="transmembrane region" description="Helical" evidence="1">
    <location>
        <begin position="139"/>
        <end position="160"/>
    </location>
</feature>
<dbReference type="AlphaFoldDB" id="S0ESV6"/>
<dbReference type="STRING" id="454171.CP488_00508"/>
<dbReference type="HOGENOM" id="CLU_893401_0_0_0"/>
<feature type="transmembrane region" description="Helical" evidence="1">
    <location>
        <begin position="210"/>
        <end position="228"/>
    </location>
</feature>
<feature type="transmembrane region" description="Helical" evidence="1">
    <location>
        <begin position="180"/>
        <end position="198"/>
    </location>
</feature>
<gene>
    <name evidence="2" type="ORF">CCALI_00645</name>
</gene>
<evidence type="ECO:0000256" key="1">
    <source>
        <dbReference type="SAM" id="Phobius"/>
    </source>
</evidence>
<dbReference type="PATRIC" id="fig|1303518.3.peg.650"/>
<accession>S0ESV6</accession>
<feature type="transmembrane region" description="Helical" evidence="1">
    <location>
        <begin position="240"/>
        <end position="259"/>
    </location>
</feature>
<keyword evidence="3" id="KW-1185">Reference proteome</keyword>
<keyword evidence="1" id="KW-0472">Membrane</keyword>
<protein>
    <recommendedName>
        <fullName evidence="4">ABC-2 family transporter protein</fullName>
    </recommendedName>
</protein>
<feature type="transmembrane region" description="Helical" evidence="1">
    <location>
        <begin position="45"/>
        <end position="67"/>
    </location>
</feature>
<organism evidence="2 3">
    <name type="scientific">Chthonomonas calidirosea (strain DSM 23976 / ICMP 18418 / T49)</name>
    <dbReference type="NCBI Taxonomy" id="1303518"/>
    <lineage>
        <taxon>Bacteria</taxon>
        <taxon>Bacillati</taxon>
        <taxon>Armatimonadota</taxon>
        <taxon>Chthonomonadia</taxon>
        <taxon>Chthonomonadales</taxon>
        <taxon>Chthonomonadaceae</taxon>
        <taxon>Chthonomonas</taxon>
    </lineage>
</organism>
<dbReference type="EMBL" id="HF951689">
    <property type="protein sequence ID" value="CCW34471.1"/>
    <property type="molecule type" value="Genomic_DNA"/>
</dbReference>
<keyword evidence="1" id="KW-0812">Transmembrane</keyword>
<evidence type="ECO:0000313" key="3">
    <source>
        <dbReference type="Proteomes" id="UP000014227"/>
    </source>
</evidence>
<keyword evidence="1" id="KW-1133">Transmembrane helix</keyword>
<feature type="transmembrane region" description="Helical" evidence="1">
    <location>
        <begin position="88"/>
        <end position="111"/>
    </location>
</feature>
<reference evidence="3" key="1">
    <citation type="submission" date="2013-03" db="EMBL/GenBank/DDBJ databases">
        <title>Genome sequence of Chthonomonas calidirosea, the first sequenced genome from the Armatimonadetes phylum (formally candidate division OP10).</title>
        <authorList>
            <person name="Lee K.C.Y."/>
            <person name="Morgan X.C."/>
            <person name="Dunfield P.F."/>
            <person name="Tamas I."/>
            <person name="Houghton K.M."/>
            <person name="Vyssotski M."/>
            <person name="Ryan J.L.J."/>
            <person name="Lagutin K."/>
            <person name="McDonald I.R."/>
            <person name="Stott M.B."/>
        </authorList>
    </citation>
    <scope>NUCLEOTIDE SEQUENCE [LARGE SCALE GENOMIC DNA]</scope>
    <source>
        <strain evidence="3">DSM 23976 / ICMP 18418 / T49</strain>
    </source>
</reference>
<dbReference type="KEGG" id="ccz:CCALI_00645"/>
<proteinExistence type="predicted"/>
<feature type="transmembrane region" description="Helical" evidence="1">
    <location>
        <begin position="283"/>
        <end position="301"/>
    </location>
</feature>